<dbReference type="PANTHER" id="PTHR12714">
    <property type="entry name" value="PROTEIN-S ISOPRENYLCYSTEINE O-METHYLTRANSFERASE"/>
    <property type="match status" value="1"/>
</dbReference>
<dbReference type="EMBL" id="BARU01000963">
    <property type="protein sequence ID" value="GAH27277.1"/>
    <property type="molecule type" value="Genomic_DNA"/>
</dbReference>
<comment type="subcellular location">
    <subcellularLocation>
        <location evidence="1">Endomembrane system</location>
        <topology evidence="1">Multi-pass membrane protein</topology>
    </subcellularLocation>
</comment>
<evidence type="ECO:0000256" key="3">
    <source>
        <dbReference type="ARBA" id="ARBA00022989"/>
    </source>
</evidence>
<evidence type="ECO:0000256" key="5">
    <source>
        <dbReference type="SAM" id="Phobius"/>
    </source>
</evidence>
<proteinExistence type="predicted"/>
<accession>X1E3Z3</accession>
<keyword evidence="4 5" id="KW-0472">Membrane</keyword>
<sequence>MRENQGFTKNNMKKRQPLPPTYFIIYLLLAIGLHFILPIMQLIYFPYKYSGILLMGIGIWLNLWADGLFKRKNTTVKPLEKSSALIIEGPFRFSRHPMYLGMVVGLLGVAIILGSLIAFLVPIAFLITMHIVFIRCEEKALEQVFGQEYLDYKKRVRCWL</sequence>
<dbReference type="Gene3D" id="1.20.120.1630">
    <property type="match status" value="1"/>
</dbReference>
<evidence type="ECO:0000256" key="4">
    <source>
        <dbReference type="ARBA" id="ARBA00023136"/>
    </source>
</evidence>
<dbReference type="PANTHER" id="PTHR12714:SF9">
    <property type="entry name" value="PROTEIN-S-ISOPRENYLCYSTEINE O-METHYLTRANSFERASE"/>
    <property type="match status" value="1"/>
</dbReference>
<dbReference type="GO" id="GO:0012505">
    <property type="term" value="C:endomembrane system"/>
    <property type="evidence" value="ECO:0007669"/>
    <property type="project" value="UniProtKB-SubCell"/>
</dbReference>
<evidence type="ECO:0000256" key="1">
    <source>
        <dbReference type="ARBA" id="ARBA00004127"/>
    </source>
</evidence>
<feature type="transmembrane region" description="Helical" evidence="5">
    <location>
        <begin position="49"/>
        <end position="69"/>
    </location>
</feature>
<evidence type="ECO:0000313" key="6">
    <source>
        <dbReference type="EMBL" id="GAH27277.1"/>
    </source>
</evidence>
<comment type="caution">
    <text evidence="6">The sequence shown here is derived from an EMBL/GenBank/DDBJ whole genome shotgun (WGS) entry which is preliminary data.</text>
</comment>
<dbReference type="Pfam" id="PF04191">
    <property type="entry name" value="PEMT"/>
    <property type="match status" value="1"/>
</dbReference>
<feature type="transmembrane region" description="Helical" evidence="5">
    <location>
        <begin position="21"/>
        <end position="43"/>
    </location>
</feature>
<evidence type="ECO:0000256" key="2">
    <source>
        <dbReference type="ARBA" id="ARBA00022692"/>
    </source>
</evidence>
<protein>
    <recommendedName>
        <fullName evidence="7">Steroid 5-alpha reductase C-terminal domain-containing protein</fullName>
    </recommendedName>
</protein>
<keyword evidence="3 5" id="KW-1133">Transmembrane helix</keyword>
<reference evidence="6" key="1">
    <citation type="journal article" date="2014" name="Front. Microbiol.">
        <title>High frequency of phylogenetically diverse reductive dehalogenase-homologous genes in deep subseafloor sedimentary metagenomes.</title>
        <authorList>
            <person name="Kawai M."/>
            <person name="Futagami T."/>
            <person name="Toyoda A."/>
            <person name="Takaki Y."/>
            <person name="Nishi S."/>
            <person name="Hori S."/>
            <person name="Arai W."/>
            <person name="Tsubouchi T."/>
            <person name="Morono Y."/>
            <person name="Uchiyama I."/>
            <person name="Ito T."/>
            <person name="Fujiyama A."/>
            <person name="Inagaki F."/>
            <person name="Takami H."/>
        </authorList>
    </citation>
    <scope>NUCLEOTIDE SEQUENCE</scope>
    <source>
        <strain evidence="6">Expedition CK06-06</strain>
    </source>
</reference>
<dbReference type="InterPro" id="IPR007318">
    <property type="entry name" value="Phopholipid_MeTrfase"/>
</dbReference>
<feature type="transmembrane region" description="Helical" evidence="5">
    <location>
        <begin position="100"/>
        <end position="133"/>
    </location>
</feature>
<name>X1E3Z3_9ZZZZ</name>
<evidence type="ECO:0008006" key="7">
    <source>
        <dbReference type="Google" id="ProtNLM"/>
    </source>
</evidence>
<dbReference type="AlphaFoldDB" id="X1E3Z3"/>
<gene>
    <name evidence="6" type="ORF">S03H2_02765</name>
</gene>
<keyword evidence="2 5" id="KW-0812">Transmembrane</keyword>
<organism evidence="6">
    <name type="scientific">marine sediment metagenome</name>
    <dbReference type="NCBI Taxonomy" id="412755"/>
    <lineage>
        <taxon>unclassified sequences</taxon>
        <taxon>metagenomes</taxon>
        <taxon>ecological metagenomes</taxon>
    </lineage>
</organism>
<dbReference type="GO" id="GO:0016740">
    <property type="term" value="F:transferase activity"/>
    <property type="evidence" value="ECO:0007669"/>
    <property type="project" value="UniProtKB-ARBA"/>
</dbReference>